<dbReference type="InterPro" id="IPR001134">
    <property type="entry name" value="Netrin_domain"/>
</dbReference>
<feature type="binding site" evidence="8">
    <location>
        <position position="24"/>
    </location>
    <ligand>
        <name>Zn(2+)</name>
        <dbReference type="ChEBI" id="CHEBI:29105"/>
        <note>ligand shared with metalloproteinase partner</note>
    </ligand>
</feature>
<feature type="disulfide bond" evidence="9">
    <location>
        <begin position="179"/>
        <end position="184"/>
    </location>
</feature>
<dbReference type="GO" id="GO:0051045">
    <property type="term" value="P:negative regulation of membrane protein ectodomain proteolysis"/>
    <property type="evidence" value="ECO:0007669"/>
    <property type="project" value="TreeGrafter"/>
</dbReference>
<feature type="chain" id="PRO_5042083490" evidence="10">
    <location>
        <begin position="24"/>
        <end position="237"/>
    </location>
</feature>
<dbReference type="PROSITE" id="PS50189">
    <property type="entry name" value="NTR"/>
    <property type="match status" value="1"/>
</dbReference>
<organism evidence="12 13">
    <name type="scientific">Acropora cervicornis</name>
    <name type="common">Staghorn coral</name>
    <dbReference type="NCBI Taxonomy" id="6130"/>
    <lineage>
        <taxon>Eukaryota</taxon>
        <taxon>Metazoa</taxon>
        <taxon>Cnidaria</taxon>
        <taxon>Anthozoa</taxon>
        <taxon>Hexacorallia</taxon>
        <taxon>Scleractinia</taxon>
        <taxon>Astrocoeniina</taxon>
        <taxon>Acroporidae</taxon>
        <taxon>Acropora</taxon>
    </lineage>
</organism>
<keyword evidence="3" id="KW-0964">Secreted</keyword>
<evidence type="ECO:0000256" key="10">
    <source>
        <dbReference type="SAM" id="SignalP"/>
    </source>
</evidence>
<dbReference type="CDD" id="cd03577">
    <property type="entry name" value="NTR_TIMP_like"/>
    <property type="match status" value="1"/>
</dbReference>
<keyword evidence="6 9" id="KW-1015">Disulfide bond</keyword>
<evidence type="ECO:0000256" key="7">
    <source>
        <dbReference type="ARBA" id="ARBA00023215"/>
    </source>
</evidence>
<evidence type="ECO:0000256" key="1">
    <source>
        <dbReference type="ARBA" id="ARBA00004613"/>
    </source>
</evidence>
<dbReference type="PANTHER" id="PTHR11844">
    <property type="entry name" value="METALLOPROTEASE INHIBITOR"/>
    <property type="match status" value="1"/>
</dbReference>
<keyword evidence="5 12" id="KW-0646">Protease inhibitor</keyword>
<dbReference type="SMART" id="SM00206">
    <property type="entry name" value="NTR"/>
    <property type="match status" value="1"/>
</dbReference>
<dbReference type="Gene3D" id="2.40.50.120">
    <property type="match status" value="1"/>
</dbReference>
<dbReference type="SUPFAM" id="SSF50242">
    <property type="entry name" value="TIMP-like"/>
    <property type="match status" value="1"/>
</dbReference>
<dbReference type="Pfam" id="PF00965">
    <property type="entry name" value="TIMP"/>
    <property type="match status" value="1"/>
</dbReference>
<evidence type="ECO:0000313" key="13">
    <source>
        <dbReference type="Proteomes" id="UP001249851"/>
    </source>
</evidence>
<keyword evidence="10" id="KW-0732">Signal</keyword>
<keyword evidence="8" id="KW-0479">Metal-binding</keyword>
<dbReference type="GO" id="GO:0005615">
    <property type="term" value="C:extracellular space"/>
    <property type="evidence" value="ECO:0007669"/>
    <property type="project" value="TreeGrafter"/>
</dbReference>
<evidence type="ECO:0000313" key="12">
    <source>
        <dbReference type="EMBL" id="KAK2549602.1"/>
    </source>
</evidence>
<accession>A0AAD9UTY8</accession>
<dbReference type="EMBL" id="JARQWQ010000123">
    <property type="protein sequence ID" value="KAK2549602.1"/>
    <property type="molecule type" value="Genomic_DNA"/>
</dbReference>
<keyword evidence="7" id="KW-0481">Metalloenzyme inhibitor</keyword>
<evidence type="ECO:0000259" key="11">
    <source>
        <dbReference type="PROSITE" id="PS50189"/>
    </source>
</evidence>
<feature type="disulfide bond" evidence="9">
    <location>
        <begin position="26"/>
        <end position="147"/>
    </location>
</feature>
<sequence>MSTARFLLVILLCDVALITLCDACACLPSHPQNEYCNSAFVIRAKVLSETTEVPTQTEPPDLGLFDNIPNEFIQEQVYTLRILKVYKGAMEINNTEGTVVYGSRQRTLRAKLYTPARVSSCRVSLQKNTVYLLTGQILKGRLRTGGCKWRTEWSQITRKQRAGIKRFYGENCMCQVGMCFGSSCNKLLKGCDKVEWRSRLKEHCKSKNSYCVRDWKEDKCAWRMATDYRKCLKRLIP</sequence>
<protein>
    <submittedName>
        <fullName evidence="12">Metalloproteinase inhibitor 4</fullName>
    </submittedName>
</protein>
<evidence type="ECO:0000256" key="8">
    <source>
        <dbReference type="PIRSR" id="PIRSR601820-1"/>
    </source>
</evidence>
<reference evidence="12" key="1">
    <citation type="journal article" date="2023" name="G3 (Bethesda)">
        <title>Whole genome assembly and annotation of the endangered Caribbean coral Acropora cervicornis.</title>
        <authorList>
            <person name="Selwyn J.D."/>
            <person name="Vollmer S.V."/>
        </authorList>
    </citation>
    <scope>NUCLEOTIDE SEQUENCE</scope>
    <source>
        <strain evidence="12">K2</strain>
    </source>
</reference>
<dbReference type="GO" id="GO:0002020">
    <property type="term" value="F:protease binding"/>
    <property type="evidence" value="ECO:0007669"/>
    <property type="project" value="TreeGrafter"/>
</dbReference>
<evidence type="ECO:0000256" key="2">
    <source>
        <dbReference type="ARBA" id="ARBA00011027"/>
    </source>
</evidence>
<keyword evidence="4 12" id="KW-0483">Metalloprotease inhibitor</keyword>
<dbReference type="GO" id="GO:0046872">
    <property type="term" value="F:metal ion binding"/>
    <property type="evidence" value="ECO:0007669"/>
    <property type="project" value="UniProtKB-KW"/>
</dbReference>
<dbReference type="InterPro" id="IPR001820">
    <property type="entry name" value="TIMP"/>
</dbReference>
<feature type="disulfide bond" evidence="9">
    <location>
        <begin position="24"/>
        <end position="121"/>
    </location>
</feature>
<name>A0AAD9UTY8_ACRCE</name>
<gene>
    <name evidence="12" type="ORF">P5673_029851</name>
</gene>
<feature type="domain" description="NTR" evidence="11">
    <location>
        <begin position="24"/>
        <end position="172"/>
    </location>
</feature>
<evidence type="ECO:0000256" key="6">
    <source>
        <dbReference type="ARBA" id="ARBA00023157"/>
    </source>
</evidence>
<dbReference type="InterPro" id="IPR027465">
    <property type="entry name" value="TIMP_C"/>
</dbReference>
<feature type="signal peptide" evidence="10">
    <location>
        <begin position="1"/>
        <end position="23"/>
    </location>
</feature>
<feature type="disulfide bond" evidence="9">
    <location>
        <begin position="191"/>
        <end position="211"/>
    </location>
</feature>
<dbReference type="GO" id="GO:0031012">
    <property type="term" value="C:extracellular matrix"/>
    <property type="evidence" value="ECO:0007669"/>
    <property type="project" value="TreeGrafter"/>
</dbReference>
<keyword evidence="8" id="KW-0862">Zinc</keyword>
<evidence type="ECO:0000256" key="9">
    <source>
        <dbReference type="PIRSR" id="PIRSR601820-3"/>
    </source>
</evidence>
<comment type="similarity">
    <text evidence="2">Belongs to the protease inhibitor I35 (TIMP) family.</text>
</comment>
<dbReference type="Gene3D" id="3.90.370.10">
    <property type="entry name" value="Tissue inhibitor of metalloproteinase-1. Chain B, domain 1"/>
    <property type="match status" value="1"/>
</dbReference>
<dbReference type="InterPro" id="IPR008993">
    <property type="entry name" value="TIMP-like_OB-fold"/>
</dbReference>
<proteinExistence type="inferred from homology"/>
<keyword evidence="13" id="KW-1185">Reference proteome</keyword>
<comment type="caution">
    <text evidence="12">The sequence shown here is derived from an EMBL/GenBank/DDBJ whole genome shotgun (WGS) entry which is preliminary data.</text>
</comment>
<feature type="disulfide bond" evidence="9">
    <location>
        <begin position="36"/>
        <end position="172"/>
    </location>
</feature>
<comment type="subcellular location">
    <subcellularLocation>
        <location evidence="1">Secreted</location>
    </subcellularLocation>
</comment>
<evidence type="ECO:0000256" key="3">
    <source>
        <dbReference type="ARBA" id="ARBA00022525"/>
    </source>
</evidence>
<dbReference type="AlphaFoldDB" id="A0AAD9UTY8"/>
<evidence type="ECO:0000256" key="4">
    <source>
        <dbReference type="ARBA" id="ARBA00022608"/>
    </source>
</evidence>
<dbReference type="Proteomes" id="UP001249851">
    <property type="component" value="Unassembled WGS sequence"/>
</dbReference>
<dbReference type="PANTHER" id="PTHR11844:SF33">
    <property type="entry name" value="TISSUE INHIBITOR OF METALLOPROTEINASE"/>
    <property type="match status" value="1"/>
</dbReference>
<dbReference type="GO" id="GO:0008191">
    <property type="term" value="F:metalloendopeptidase inhibitor activity"/>
    <property type="evidence" value="ECO:0007669"/>
    <property type="project" value="InterPro"/>
</dbReference>
<reference evidence="12" key="2">
    <citation type="journal article" date="2023" name="Science">
        <title>Genomic signatures of disease resistance in endangered staghorn corals.</title>
        <authorList>
            <person name="Vollmer S.V."/>
            <person name="Selwyn J.D."/>
            <person name="Despard B.A."/>
            <person name="Roesel C.L."/>
        </authorList>
    </citation>
    <scope>NUCLEOTIDE SEQUENCE</scope>
    <source>
        <strain evidence="12">K2</strain>
    </source>
</reference>
<feature type="disulfide bond" evidence="9">
    <location>
        <begin position="174"/>
        <end position="220"/>
    </location>
</feature>
<evidence type="ECO:0000256" key="5">
    <source>
        <dbReference type="ARBA" id="ARBA00022690"/>
    </source>
</evidence>